<protein>
    <submittedName>
        <fullName evidence="1">Uncharacterized protein</fullName>
    </submittedName>
</protein>
<reference evidence="1" key="1">
    <citation type="submission" date="2017-07" db="EMBL/GenBank/DDBJ databases">
        <authorList>
            <person name="Mikheyev A."/>
            <person name="Grau M."/>
        </authorList>
    </citation>
    <scope>NUCLEOTIDE SEQUENCE</scope>
    <source>
        <tissue evidence="1">Venom_gland</tissue>
    </source>
</reference>
<evidence type="ECO:0000313" key="1">
    <source>
        <dbReference type="EMBL" id="LAB37911.1"/>
    </source>
</evidence>
<sequence length="135" mass="15327">MPVIHLPSPWWARLSEKQLSVASEILRNTSIIDSRSERAKIDAAIRFYQHSLSLSLSLTLSLSYTHTHAHTHTISLQPLPLFHELRRPHCNWGGGLHSGLKETVFHLQAGVPFFRGADRWSEVKRCQKPPECLAS</sequence>
<dbReference type="EMBL" id="IACM01128009">
    <property type="protein sequence ID" value="LAB37911.1"/>
    <property type="molecule type" value="Transcribed_RNA"/>
</dbReference>
<reference evidence="1" key="2">
    <citation type="submission" date="2017-11" db="EMBL/GenBank/DDBJ databases">
        <title>Coralsnake Venomics: Analyses of Venom Gland Transcriptomes and Proteomes of Six Brazilian Taxa.</title>
        <authorList>
            <person name="Aird S.D."/>
            <person name="Jorge da Silva N."/>
            <person name="Qiu L."/>
            <person name="Villar-Briones A."/>
            <person name="Aparecida-Saddi V."/>
            <person name="Campos-Telles M.P."/>
            <person name="Grau M."/>
            <person name="Mikheyev A.S."/>
        </authorList>
    </citation>
    <scope>NUCLEOTIDE SEQUENCE</scope>
    <source>
        <tissue evidence="1">Venom_gland</tissue>
    </source>
</reference>
<proteinExistence type="predicted"/>
<organism evidence="1">
    <name type="scientific">Micrurus spixii</name>
    <name type="common">Amazon coral snake</name>
    <dbReference type="NCBI Taxonomy" id="129469"/>
    <lineage>
        <taxon>Eukaryota</taxon>
        <taxon>Metazoa</taxon>
        <taxon>Chordata</taxon>
        <taxon>Craniata</taxon>
        <taxon>Vertebrata</taxon>
        <taxon>Euteleostomi</taxon>
        <taxon>Lepidosauria</taxon>
        <taxon>Squamata</taxon>
        <taxon>Bifurcata</taxon>
        <taxon>Unidentata</taxon>
        <taxon>Episquamata</taxon>
        <taxon>Toxicofera</taxon>
        <taxon>Serpentes</taxon>
        <taxon>Colubroidea</taxon>
        <taxon>Elapidae</taxon>
        <taxon>Elapinae</taxon>
        <taxon>Micrurus</taxon>
    </lineage>
</organism>
<accession>A0A2D4MWX5</accession>
<name>A0A2D4MWX5_9SAUR</name>
<dbReference type="AlphaFoldDB" id="A0A2D4MWX5"/>